<keyword evidence="4" id="KW-1185">Reference proteome</keyword>
<dbReference type="InterPro" id="IPR000836">
    <property type="entry name" value="PRTase_dom"/>
</dbReference>
<organism evidence="3 4">
    <name type="scientific">Xenorhabdus eapokensis</name>
    <dbReference type="NCBI Taxonomy" id="1873482"/>
    <lineage>
        <taxon>Bacteria</taxon>
        <taxon>Pseudomonadati</taxon>
        <taxon>Pseudomonadota</taxon>
        <taxon>Gammaproteobacteria</taxon>
        <taxon>Enterobacterales</taxon>
        <taxon>Morganellaceae</taxon>
        <taxon>Xenorhabdus</taxon>
    </lineage>
</organism>
<dbReference type="CDD" id="cd06223">
    <property type="entry name" value="PRTases_typeI"/>
    <property type="match status" value="1"/>
</dbReference>
<dbReference type="SUPFAM" id="SSF53271">
    <property type="entry name" value="PRTase-like"/>
    <property type="match status" value="1"/>
</dbReference>
<evidence type="ECO:0000259" key="2">
    <source>
        <dbReference type="Pfam" id="PF15609"/>
    </source>
</evidence>
<name>A0A1Q5TVV3_9GAMM</name>
<feature type="domain" description="TRSP" evidence="1">
    <location>
        <begin position="278"/>
        <end position="378"/>
    </location>
</feature>
<reference evidence="3 4" key="1">
    <citation type="submission" date="2016-09" db="EMBL/GenBank/DDBJ databases">
        <title>Xenorhabdus thuongxuanensis sp. nov. and Xenorhabdus eapokensis sp. nov., isolated from Steinernema species.</title>
        <authorList>
            <person name="Kaempfer P."/>
            <person name="Tobias N.J."/>
            <person name="Phan Ke L."/>
            <person name="Bode H.B."/>
            <person name="Glaeser S.P."/>
        </authorList>
    </citation>
    <scope>NUCLEOTIDE SEQUENCE [LARGE SCALE GENOMIC DNA]</scope>
    <source>
        <strain evidence="3 4">DL20</strain>
    </source>
</reference>
<evidence type="ECO:0000259" key="1">
    <source>
        <dbReference type="Pfam" id="PF12500"/>
    </source>
</evidence>
<dbReference type="PIRSF" id="PIRSF020967">
    <property type="entry name" value="UCP020967"/>
    <property type="match status" value="1"/>
</dbReference>
<protein>
    <submittedName>
        <fullName evidence="3">Adenine/guanine phosphoribosyltransferase</fullName>
    </submittedName>
</protein>
<comment type="caution">
    <text evidence="3">The sequence shown here is derived from an EMBL/GenBank/DDBJ whole genome shotgun (WGS) entry which is preliminary data.</text>
</comment>
<proteinExistence type="predicted"/>
<keyword evidence="3" id="KW-0808">Transferase</keyword>
<dbReference type="InterPro" id="IPR041688">
    <property type="entry name" value="PRTase_2"/>
</dbReference>
<dbReference type="Pfam" id="PF15609">
    <property type="entry name" value="PRTase_2"/>
    <property type="match status" value="1"/>
</dbReference>
<dbReference type="GO" id="GO:0016757">
    <property type="term" value="F:glycosyltransferase activity"/>
    <property type="evidence" value="ECO:0007669"/>
    <property type="project" value="UniProtKB-KW"/>
</dbReference>
<dbReference type="Proteomes" id="UP000186268">
    <property type="component" value="Unassembled WGS sequence"/>
</dbReference>
<gene>
    <name evidence="3" type="ORF">Xedl_01067</name>
</gene>
<dbReference type="AlphaFoldDB" id="A0A1Q5TVV3"/>
<feature type="domain" description="Orotate phosphoribosyltransferase-like" evidence="2">
    <location>
        <begin position="48"/>
        <end position="233"/>
    </location>
</feature>
<evidence type="ECO:0000313" key="3">
    <source>
        <dbReference type="EMBL" id="OKP04299.1"/>
    </source>
</evidence>
<dbReference type="InterPro" id="IPR011214">
    <property type="entry name" value="UCP020967"/>
</dbReference>
<accession>A0A1Q5TVV3</accession>
<evidence type="ECO:0000313" key="4">
    <source>
        <dbReference type="Proteomes" id="UP000186268"/>
    </source>
</evidence>
<dbReference type="STRING" id="1873482.Xedl_01067"/>
<dbReference type="EMBL" id="MKGQ01000005">
    <property type="protein sequence ID" value="OKP04299.1"/>
    <property type="molecule type" value="Genomic_DNA"/>
</dbReference>
<dbReference type="Pfam" id="PF12500">
    <property type="entry name" value="TRSP"/>
    <property type="match status" value="1"/>
</dbReference>
<dbReference type="Gene3D" id="3.40.50.2020">
    <property type="match status" value="1"/>
</dbReference>
<dbReference type="InterPro" id="IPR029057">
    <property type="entry name" value="PRTase-like"/>
</dbReference>
<sequence>MTMLSDIDVDKKQADEKQVYQKRTYQKKLNSGTLTVTASRGSASLETLFDIAERRNPKRAFLFVSKVLGRHIPVKPSIMRSVYQQLSERFPTDLPGPVLYIGMAETAVGLAAGVFQETKHKVDKPVFLTSTRHPVDGDLLCEFKENHSHATDHLIYWPAESRLRQRVANARTLVLIDDEATTGNTFLNLLDALRHAGLGHIEHIVTVTLTDWSGKAVVKRSPLPVSEVSLIEGNWQWEADVSAPVPVMPQVNITARGETNIIGQQSWGRLGLDEIQCDIGAAINAKAGENMLVLGSNEFVWQPFLLAERLEQEGASVVFGSTTRSPISCGHAIQSVMAFMDNYGLGIPNFLYNVAHQKFDRILLCLETPKMSADPALIAQLVHISPVVEIVGYD</sequence>
<dbReference type="InterPro" id="IPR022537">
    <property type="entry name" value="TRSP_dom"/>
</dbReference>
<keyword evidence="3" id="KW-0328">Glycosyltransferase</keyword>